<protein>
    <submittedName>
        <fullName evidence="1">Uncharacterized protein</fullName>
    </submittedName>
</protein>
<name>A0A6G9ACS1_9BRAD</name>
<dbReference type="EMBL" id="CP050066">
    <property type="protein sequence ID" value="QIP09993.1"/>
    <property type="molecule type" value="Genomic_DNA"/>
</dbReference>
<evidence type="ECO:0000313" key="1">
    <source>
        <dbReference type="EMBL" id="QIP09993.1"/>
    </source>
</evidence>
<dbReference type="RefSeq" id="WP_166469448.1">
    <property type="nucleotide sequence ID" value="NZ_CP050066.2"/>
</dbReference>
<gene>
    <name evidence="1" type="ORF">HAV00_28830</name>
</gene>
<reference evidence="1 2" key="1">
    <citation type="journal article" date="2020" name="Int. J. Syst. Evol. Microbiol.">
        <title>Description and complete genome sequences of Bradyrhizobium symbiodeficiens sp. nov., a non-symbiotic bacterium associated with legumes native to Canada.</title>
        <authorList>
            <person name="Bromfield E.S.P."/>
            <person name="Cloutier S."/>
            <person name="Nguyen H.D.T."/>
        </authorList>
    </citation>
    <scope>NUCLEOTIDE SEQUENCE [LARGE SCALE GENOMIC DNA]</scope>
    <source>
        <strain evidence="1 2">101S1MB</strain>
    </source>
</reference>
<dbReference type="AlphaFoldDB" id="A0A6G9ACS1"/>
<proteinExistence type="predicted"/>
<organism evidence="1 2">
    <name type="scientific">Bradyrhizobium symbiodeficiens</name>
    <dbReference type="NCBI Taxonomy" id="1404367"/>
    <lineage>
        <taxon>Bacteria</taxon>
        <taxon>Pseudomonadati</taxon>
        <taxon>Pseudomonadota</taxon>
        <taxon>Alphaproteobacteria</taxon>
        <taxon>Hyphomicrobiales</taxon>
        <taxon>Nitrobacteraceae</taxon>
        <taxon>Bradyrhizobium</taxon>
    </lineage>
</organism>
<evidence type="ECO:0000313" key="2">
    <source>
        <dbReference type="Proteomes" id="UP000500895"/>
    </source>
</evidence>
<dbReference type="Proteomes" id="UP000500895">
    <property type="component" value="Chromosome"/>
</dbReference>
<accession>A0A6G9ACS1</accession>
<sequence>MTDLPVAYVLLDHVRLPDEEALIRTLRIRHPDVQWGPGGLSRSNDADDPMFIRAGDHLMTILMMPAPIPYDQELWQRASWLWPEAFHAVGRHRAHLIVAPMGSAESNKATKALNFAENTQLTTAFVGAMVAALPEVAAVVWRGNVGRSPEMWLNQSRSAFASYPDQPFALWIEIVPYLAGKTIGALTIGLSAFTGREIEFEVDGLDHGTVTSRVAQLSSYLIAHGLDDGPASGAVFEADSEIDHRVAVFHRNSRFNIGPVISFASLDDRSGRVRTFPIIPSAIARDHPLLVMLGKVGLFDPAQAENQIRLRPDHYESEVRLEAFDRGLSQALSRMIATDIYAEADTNARRALANGDMASAKAILQPWADEVGELQLTVKFALTVCDAFLFMPAPPRSP</sequence>